<dbReference type="RefSeq" id="WP_146815285.1">
    <property type="nucleotide sequence ID" value="NZ_BJYA01000004.1"/>
</dbReference>
<dbReference type="Proteomes" id="UP000321440">
    <property type="component" value="Unassembled WGS sequence"/>
</dbReference>
<dbReference type="EMBL" id="BJYA01000004">
    <property type="protein sequence ID" value="GEN45396.1"/>
    <property type="molecule type" value="Genomic_DNA"/>
</dbReference>
<dbReference type="OrthoDB" id="3233233at2"/>
<comment type="caution">
    <text evidence="1">The sequence shown here is derived from an EMBL/GenBank/DDBJ whole genome shotgun (WGS) entry which is preliminary data.</text>
</comment>
<reference evidence="1 2" key="1">
    <citation type="submission" date="2019-07" db="EMBL/GenBank/DDBJ databases">
        <title>Whole genome shotgun sequence of Alkalibacillus haloalkaliphilus NBRC 103110.</title>
        <authorList>
            <person name="Hosoyama A."/>
            <person name="Uohara A."/>
            <person name="Ohji S."/>
            <person name="Ichikawa N."/>
        </authorList>
    </citation>
    <scope>NUCLEOTIDE SEQUENCE [LARGE SCALE GENOMIC DNA]</scope>
    <source>
        <strain evidence="1 2">NBRC 103110</strain>
    </source>
</reference>
<keyword evidence="2" id="KW-1185">Reference proteome</keyword>
<proteinExistence type="predicted"/>
<gene>
    <name evidence="1" type="ORF">AHA02nite_11720</name>
</gene>
<evidence type="ECO:0008006" key="3">
    <source>
        <dbReference type="Google" id="ProtNLM"/>
    </source>
</evidence>
<protein>
    <recommendedName>
        <fullName evidence="3">NIPSNAP domain-containing protein</fullName>
    </recommendedName>
</protein>
<dbReference type="AlphaFoldDB" id="A0A511W2U1"/>
<organism evidence="1 2">
    <name type="scientific">Alkalibacillus haloalkaliphilus</name>
    <dbReference type="NCBI Taxonomy" id="94136"/>
    <lineage>
        <taxon>Bacteria</taxon>
        <taxon>Bacillati</taxon>
        <taxon>Bacillota</taxon>
        <taxon>Bacilli</taxon>
        <taxon>Bacillales</taxon>
        <taxon>Bacillaceae</taxon>
        <taxon>Alkalibacillus</taxon>
    </lineage>
</organism>
<name>A0A511W2U1_9BACI</name>
<evidence type="ECO:0000313" key="1">
    <source>
        <dbReference type="EMBL" id="GEN45396.1"/>
    </source>
</evidence>
<accession>A0A511W2U1</accession>
<dbReference type="Pfam" id="PF19673">
    <property type="entry name" value="DUF6176"/>
    <property type="match status" value="1"/>
</dbReference>
<dbReference type="InterPro" id="IPR046174">
    <property type="entry name" value="DUF6176"/>
</dbReference>
<sequence>MIIELTRFRVKEGKEHRVDEWLEFLNEHMEDVLLTLEDEKMYVENIFRETVDGVDYLYWYSIEGEGGQDVEDSEHWVDQKHLKYWKECIDETYEPVDLDLEVTMIPKRIRENLF</sequence>
<evidence type="ECO:0000313" key="2">
    <source>
        <dbReference type="Proteomes" id="UP000321440"/>
    </source>
</evidence>